<accession>A0ABU1AN43</accession>
<feature type="region of interest" description="Disordered" evidence="1">
    <location>
        <begin position="236"/>
        <end position="255"/>
    </location>
</feature>
<sequence>MKNCKLFQNVAVCFSHRISLGVRSFGTVAKAPLGHFTHRYAWLLLATSVVTLSAQDSETPVEATPSSAPAPASEPRQSSTSSRDDSAGVQSTLDSFNLGSGAMDWRGKQFNLGDAEMAQARFEKYLNSPPSTSEEDLTYDTLLTEISHRLIGKGGGTDTQRVSEAWRMLYRASEFPMDAGLSEILADRIVSFWQTNNKVAALGLQTERLETDRQYRESKIRSIADQDRNEFIRLTRGTGNQDAAPPPSMDHLSEPERKRLEQIEEKIEENESYEAASRITQKLEYQSLIVQFFVQRRFQHALIANDFYRYMFNAEDNALEGADALKGQVFGDLDVKITTSTLDALSKEAVSDVESSLDTINFLLEQGEIHNATKRLMEAFYLGEYLPAIKRYPLDKKRKIAGYIRDLTSLASSLEVKSFDRAEKKLEEIEGYVQDFDGGKADAFIQTSKQLSNLAIQRALSAAYEQDRSGIEAGLEEAVKYWPTNPGIQEFSNKLLEKTDIKDMAALDFDRFIKQDDYRAIFNDRFRFAAALAMDEGRNVEFLDIMKRMEVIESAMAQAQELSRIQNTFGAWEVLERVYREYPEDQELNRLRGDYAVKAAQFASVIAKAEQARKKEDFGQALFAYLEAQKLYPASFFVEEGIQESVNAILEDRSDLSGQDVAIEPSEAEV</sequence>
<organism evidence="2 3">
    <name type="scientific">Thalassobacterium sedimentorum</name>
    <dbReference type="NCBI Taxonomy" id="3041258"/>
    <lineage>
        <taxon>Bacteria</taxon>
        <taxon>Pseudomonadati</taxon>
        <taxon>Verrucomicrobiota</taxon>
        <taxon>Opitutia</taxon>
        <taxon>Puniceicoccales</taxon>
        <taxon>Coraliomargaritaceae</taxon>
        <taxon>Thalassobacterium</taxon>
    </lineage>
</organism>
<proteinExistence type="predicted"/>
<comment type="caution">
    <text evidence="2">The sequence shown here is derived from an EMBL/GenBank/DDBJ whole genome shotgun (WGS) entry which is preliminary data.</text>
</comment>
<name>A0ABU1AN43_9BACT</name>
<feature type="compositionally biased region" description="Low complexity" evidence="1">
    <location>
        <begin position="63"/>
        <end position="79"/>
    </location>
</feature>
<evidence type="ECO:0000313" key="3">
    <source>
        <dbReference type="Proteomes" id="UP001243717"/>
    </source>
</evidence>
<keyword evidence="3" id="KW-1185">Reference proteome</keyword>
<protein>
    <submittedName>
        <fullName evidence="2">Uncharacterized protein</fullName>
    </submittedName>
</protein>
<reference evidence="2 3" key="1">
    <citation type="submission" date="2023-04" db="EMBL/GenBank/DDBJ databases">
        <title>A novel bacteria isolated from coastal sediment.</title>
        <authorList>
            <person name="Liu X.-J."/>
            <person name="Du Z.-J."/>
        </authorList>
    </citation>
    <scope>NUCLEOTIDE SEQUENCE [LARGE SCALE GENOMIC DNA]</scope>
    <source>
        <strain evidence="2 3">SDUM461004</strain>
    </source>
</reference>
<dbReference type="Proteomes" id="UP001243717">
    <property type="component" value="Unassembled WGS sequence"/>
</dbReference>
<evidence type="ECO:0000313" key="2">
    <source>
        <dbReference type="EMBL" id="MDQ8196215.1"/>
    </source>
</evidence>
<evidence type="ECO:0000256" key="1">
    <source>
        <dbReference type="SAM" id="MobiDB-lite"/>
    </source>
</evidence>
<gene>
    <name evidence="2" type="ORF">QEH59_17405</name>
</gene>
<dbReference type="EMBL" id="JARXIC010000053">
    <property type="protein sequence ID" value="MDQ8196215.1"/>
    <property type="molecule type" value="Genomic_DNA"/>
</dbReference>
<feature type="region of interest" description="Disordered" evidence="1">
    <location>
        <begin position="56"/>
        <end position="90"/>
    </location>
</feature>